<feature type="compositionally biased region" description="Basic and acidic residues" evidence="4">
    <location>
        <begin position="1260"/>
        <end position="1272"/>
    </location>
</feature>
<comment type="similarity">
    <text evidence="2">Belongs to the RRP12 family.</text>
</comment>
<proteinExistence type="inferred from homology"/>
<protein>
    <recommendedName>
        <fullName evidence="9">RRP12-like protein</fullName>
    </recommendedName>
</protein>
<dbReference type="Pfam" id="PF08161">
    <property type="entry name" value="RRP12_HEAT"/>
    <property type="match status" value="1"/>
</dbReference>
<evidence type="ECO:0000256" key="3">
    <source>
        <dbReference type="ARBA" id="ARBA00023242"/>
    </source>
</evidence>
<feature type="region of interest" description="Disordered" evidence="4">
    <location>
        <begin position="1084"/>
        <end position="1114"/>
    </location>
</feature>
<evidence type="ECO:0000259" key="5">
    <source>
        <dbReference type="Pfam" id="PF08161"/>
    </source>
</evidence>
<feature type="compositionally biased region" description="Polar residues" evidence="4">
    <location>
        <begin position="20"/>
        <end position="30"/>
    </location>
</feature>
<feature type="compositionally biased region" description="Acidic residues" evidence="4">
    <location>
        <begin position="1166"/>
        <end position="1175"/>
    </location>
</feature>
<evidence type="ECO:0000256" key="4">
    <source>
        <dbReference type="SAM" id="MobiDB-lite"/>
    </source>
</evidence>
<gene>
    <name evidence="7" type="ORF">HCN44_004726</name>
</gene>
<dbReference type="Gene3D" id="1.25.10.10">
    <property type="entry name" value="Leucine-rich Repeat Variant"/>
    <property type="match status" value="1"/>
</dbReference>
<dbReference type="InterPro" id="IPR052087">
    <property type="entry name" value="RRP12"/>
</dbReference>
<evidence type="ECO:0000259" key="6">
    <source>
        <dbReference type="Pfam" id="PF25772"/>
    </source>
</evidence>
<feature type="domain" description="RRP12 HEAT" evidence="5">
    <location>
        <begin position="432"/>
        <end position="700"/>
    </location>
</feature>
<dbReference type="EMBL" id="JACMRX010000002">
    <property type="protein sequence ID" value="KAF7995254.1"/>
    <property type="molecule type" value="Genomic_DNA"/>
</dbReference>
<feature type="domain" description="RRP12 N-terminal HEAT" evidence="6">
    <location>
        <begin position="110"/>
        <end position="362"/>
    </location>
</feature>
<name>A0A835CTN7_APHGI</name>
<dbReference type="GO" id="GO:0005634">
    <property type="term" value="C:nucleus"/>
    <property type="evidence" value="ECO:0007669"/>
    <property type="project" value="UniProtKB-SubCell"/>
</dbReference>
<feature type="compositionally biased region" description="Basic and acidic residues" evidence="4">
    <location>
        <begin position="1040"/>
        <end position="1057"/>
    </location>
</feature>
<dbReference type="InterPro" id="IPR057860">
    <property type="entry name" value="HEAT_RRP12_N"/>
</dbReference>
<feature type="region of interest" description="Disordered" evidence="4">
    <location>
        <begin position="1"/>
        <end position="53"/>
    </location>
</feature>
<keyword evidence="8" id="KW-1185">Reference proteome</keyword>
<dbReference type="Pfam" id="PF25772">
    <property type="entry name" value="HEAT_RRP12_N"/>
    <property type="match status" value="1"/>
</dbReference>
<feature type="compositionally biased region" description="Polar residues" evidence="4">
    <location>
        <begin position="1133"/>
        <end position="1143"/>
    </location>
</feature>
<dbReference type="SUPFAM" id="SSF48371">
    <property type="entry name" value="ARM repeat"/>
    <property type="match status" value="2"/>
</dbReference>
<dbReference type="OrthoDB" id="2192888at2759"/>
<evidence type="ECO:0008006" key="9">
    <source>
        <dbReference type="Google" id="ProtNLM"/>
    </source>
</evidence>
<dbReference type="PANTHER" id="PTHR48287">
    <property type="entry name" value="ARM REPEAT SUPERFAMILY PROTEIN"/>
    <property type="match status" value="1"/>
</dbReference>
<evidence type="ECO:0000313" key="7">
    <source>
        <dbReference type="EMBL" id="KAF7995254.1"/>
    </source>
</evidence>
<reference evidence="7 8" key="1">
    <citation type="submission" date="2020-08" db="EMBL/GenBank/DDBJ databases">
        <title>Aphidius gifuensis genome sequencing and assembly.</title>
        <authorList>
            <person name="Du Z."/>
        </authorList>
    </citation>
    <scope>NUCLEOTIDE SEQUENCE [LARGE SCALE GENOMIC DNA]</scope>
    <source>
        <strain evidence="7">YNYX2018</strain>
        <tissue evidence="7">Adults</tissue>
    </source>
</reference>
<feature type="region of interest" description="Disordered" evidence="4">
    <location>
        <begin position="1040"/>
        <end position="1065"/>
    </location>
</feature>
<accession>A0A835CTN7</accession>
<feature type="compositionally biased region" description="Basic residues" evidence="4">
    <location>
        <begin position="1290"/>
        <end position="1304"/>
    </location>
</feature>
<dbReference type="PANTHER" id="PTHR48287:SF1">
    <property type="entry name" value="ARM REPEAT SUPERFAMILY PROTEIN"/>
    <property type="match status" value="1"/>
</dbReference>
<comment type="subcellular location">
    <subcellularLocation>
        <location evidence="1">Nucleus</location>
    </subcellularLocation>
</comment>
<feature type="compositionally biased region" description="Polar residues" evidence="4">
    <location>
        <begin position="44"/>
        <end position="53"/>
    </location>
</feature>
<organism evidence="7 8">
    <name type="scientific">Aphidius gifuensis</name>
    <name type="common">Parasitoid wasp</name>
    <dbReference type="NCBI Taxonomy" id="684658"/>
    <lineage>
        <taxon>Eukaryota</taxon>
        <taxon>Metazoa</taxon>
        <taxon>Ecdysozoa</taxon>
        <taxon>Arthropoda</taxon>
        <taxon>Hexapoda</taxon>
        <taxon>Insecta</taxon>
        <taxon>Pterygota</taxon>
        <taxon>Neoptera</taxon>
        <taxon>Endopterygota</taxon>
        <taxon>Hymenoptera</taxon>
        <taxon>Apocrita</taxon>
        <taxon>Ichneumonoidea</taxon>
        <taxon>Braconidae</taxon>
        <taxon>Aphidiinae</taxon>
        <taxon>Aphidius</taxon>
    </lineage>
</organism>
<dbReference type="Proteomes" id="UP000639338">
    <property type="component" value="Unassembled WGS sequence"/>
</dbReference>
<sequence length="1317" mass="150145">MARIKTKLRSKKGATRWPKGQSSSSNPQKTSYRDKALKSRYIQPETTGPKSSGILTVDALKTHEILCGNEPANDFHDNTESIDIDEEEQMSAKTFKTFASQYSKCSNITFDHFLKSYEEKNKIHVEMLAIVSTVTDMIKEKNGTESTVEYYAGIMTALEETTTKTERTIACLALLQMVLKNISRSLIKFEFSRISKIVFEIFEKYAATEEYQIQRYCIGCLSTLLKNIDSITWKDSVTNNLLYGILVFVVHTKPKVRKSAQDAICRILKNSELMKVDEPPVNHPAALNIAKYCHSKLENANKPGHITEAWHVLNLLKNILNQFPMNYVKLICEDLLKIMSLGLKTELTCDILNIFCILFTSQPSETILSAKLNAQIINALYDYQPSRNDIKSTPAWLSVMQEAYFNLVSKDIDLCAINLPTIIDRATDLWLSDNDAVIKATSHTIKSLIQVCMASMCVDKETAIKYKLPLNKIIRKIREGLKYQYSPAWYYVILIIQELYLVTKDTCVNEMSQILIELADLRDTHKFTYNAAVENAVGAAVRSLGPSIVLTQIPLQKSENEFDLRRSWLLPVLKQNIRESTLDYFKNTMLPLAIMCQNVSKELLAKQDGIGSHSYGLLYYQIWSLLPSFCNDPTDIKINFKSIAQRLGKALENETELRMSIMASIRKLIIKSTENNATDDINELSRFAKNFLPLLFNIYTIKPSGSDDEGQRRAAFETITVYLTIAPKQLVVELFDKIIEKIDNKETDDYTIHSLYDLLKIIIQYIDENKLEYIYNKFIPIINQRSRAKLQKKIYRIMEVICSSKSEICQNFVNSNRDKIESNLNDASMRIATIAKGARLRCIYNLIDNHPDLQKSKFLETIIREIVNCIKDVNLKCRTTAFELLDILVKKFLDNYDLLNEFIDLIIAKLDDGNYVSAALLGLSSIVFNHNGIIGLEKIKNILIKSCNSLITDKRDTVLSALSFIKVYITSMPELIVGPTVKTIIDHFCMMNDDCKKHFRQKIKNLLVKLTRKFGFDAITSMVPESKIILHKQLKNIRKEEARKQKARDEQKSKMDQDTDDDDDLELASKKGAVDMKMILEDSDDEMDIIDENENDKNDNKKTNQKKNNKKSWIQEKGDDIVDLADPEVFKNITRTKPVTNQPNDKKKIKNHGFKTADDGRFIIKDDDDDSDDDNTSNKKNKLPFLGSDSDDDQKDDNDNKKDDDDEDDGNDNKSIFSTKPGKRKRQDDASSVATSKYKSGGSGIHRQTKIPKTQAKPGSEYKSKKAPGDVKKKGKHDPYAYVPLSRASLNKRRKVKAAGRFKHMISGGKRDGKKNN</sequence>
<dbReference type="InterPro" id="IPR012978">
    <property type="entry name" value="HEAT_RRP12"/>
</dbReference>
<feature type="region of interest" description="Disordered" evidence="4">
    <location>
        <begin position="1131"/>
        <end position="1317"/>
    </location>
</feature>
<feature type="compositionally biased region" description="Basic and acidic residues" evidence="4">
    <location>
        <begin position="1155"/>
        <end position="1165"/>
    </location>
</feature>
<feature type="compositionally biased region" description="Acidic residues" evidence="4">
    <location>
        <begin position="1084"/>
        <end position="1094"/>
    </location>
</feature>
<evidence type="ECO:0000313" key="8">
    <source>
        <dbReference type="Proteomes" id="UP000639338"/>
    </source>
</evidence>
<dbReference type="InterPro" id="IPR016024">
    <property type="entry name" value="ARM-type_fold"/>
</dbReference>
<feature type="compositionally biased region" description="Basic residues" evidence="4">
    <location>
        <begin position="1"/>
        <end position="14"/>
    </location>
</feature>
<dbReference type="InterPro" id="IPR011989">
    <property type="entry name" value="ARM-like"/>
</dbReference>
<comment type="caution">
    <text evidence="7">The sequence shown here is derived from an EMBL/GenBank/DDBJ whole genome shotgun (WGS) entry which is preliminary data.</text>
</comment>
<evidence type="ECO:0000256" key="2">
    <source>
        <dbReference type="ARBA" id="ARBA00007690"/>
    </source>
</evidence>
<keyword evidence="3" id="KW-0539">Nucleus</keyword>
<evidence type="ECO:0000256" key="1">
    <source>
        <dbReference type="ARBA" id="ARBA00004123"/>
    </source>
</evidence>